<dbReference type="EMBL" id="FOUE01000002">
    <property type="protein sequence ID" value="SFM21851.1"/>
    <property type="molecule type" value="Genomic_DNA"/>
</dbReference>
<dbReference type="RefSeq" id="WP_092021656.1">
    <property type="nucleotide sequence ID" value="NZ_FOUE01000002.1"/>
</dbReference>
<evidence type="ECO:0000256" key="2">
    <source>
        <dbReference type="ARBA" id="ARBA00022729"/>
    </source>
</evidence>
<dbReference type="Gene3D" id="3.50.50.60">
    <property type="entry name" value="FAD/NAD(P)-binding domain"/>
    <property type="match status" value="2"/>
</dbReference>
<gene>
    <name evidence="8" type="ORF">SAMN04487963_1766</name>
</gene>
<keyword evidence="6" id="KW-0812">Transmembrane</keyword>
<keyword evidence="6" id="KW-1133">Transmembrane helix</keyword>
<evidence type="ECO:0000259" key="7">
    <source>
        <dbReference type="Pfam" id="PF01593"/>
    </source>
</evidence>
<accession>A0A1I4P220</accession>
<dbReference type="InterPro" id="IPR036188">
    <property type="entry name" value="FAD/NAD-bd_sf"/>
</dbReference>
<keyword evidence="2" id="KW-0732">Signal</keyword>
<evidence type="ECO:0000256" key="5">
    <source>
        <dbReference type="ARBA" id="ARBA00023027"/>
    </source>
</evidence>
<keyword evidence="5" id="KW-0520">NAD</keyword>
<keyword evidence="1" id="KW-0285">Flavoprotein</keyword>
<dbReference type="GO" id="GO:0016491">
    <property type="term" value="F:oxidoreductase activity"/>
    <property type="evidence" value="ECO:0007669"/>
    <property type="project" value="InterPro"/>
</dbReference>
<evidence type="ECO:0000256" key="6">
    <source>
        <dbReference type="SAM" id="Phobius"/>
    </source>
</evidence>
<keyword evidence="3" id="KW-0274">FAD</keyword>
<reference evidence="9" key="1">
    <citation type="submission" date="2016-10" db="EMBL/GenBank/DDBJ databases">
        <authorList>
            <person name="Varghese N."/>
            <person name="Submissions S."/>
        </authorList>
    </citation>
    <scope>NUCLEOTIDE SEQUENCE [LARGE SCALE GENOMIC DNA]</scope>
    <source>
        <strain evidence="9">CGMCC 1.7061</strain>
    </source>
</reference>
<evidence type="ECO:0000256" key="1">
    <source>
        <dbReference type="ARBA" id="ARBA00022630"/>
    </source>
</evidence>
<evidence type="ECO:0000313" key="8">
    <source>
        <dbReference type="EMBL" id="SFM21851.1"/>
    </source>
</evidence>
<keyword evidence="6" id="KW-0472">Membrane</keyword>
<dbReference type="InterPro" id="IPR052206">
    <property type="entry name" value="Retinol_saturase"/>
</dbReference>
<dbReference type="OrthoDB" id="9774675at2"/>
<organism evidence="8 9">
    <name type="scientific">Marinobacter zhejiangensis</name>
    <dbReference type="NCBI Taxonomy" id="488535"/>
    <lineage>
        <taxon>Bacteria</taxon>
        <taxon>Pseudomonadati</taxon>
        <taxon>Pseudomonadota</taxon>
        <taxon>Gammaproteobacteria</taxon>
        <taxon>Pseudomonadales</taxon>
        <taxon>Marinobacteraceae</taxon>
        <taxon>Marinobacter</taxon>
    </lineage>
</organism>
<dbReference type="SUPFAM" id="SSF51905">
    <property type="entry name" value="FAD/NAD(P)-binding domain"/>
    <property type="match status" value="1"/>
</dbReference>
<dbReference type="InterPro" id="IPR002937">
    <property type="entry name" value="Amino_oxidase"/>
</dbReference>
<dbReference type="PANTHER" id="PTHR46091">
    <property type="entry name" value="BLR7054 PROTEIN"/>
    <property type="match status" value="1"/>
</dbReference>
<feature type="domain" description="Amine oxidase" evidence="7">
    <location>
        <begin position="33"/>
        <end position="522"/>
    </location>
</feature>
<dbReference type="Proteomes" id="UP000198519">
    <property type="component" value="Unassembled WGS sequence"/>
</dbReference>
<dbReference type="STRING" id="488535.SAMN04487963_1766"/>
<sequence>MSSPKPSTIRVGNRYRANRLNGPYDAIVIGSGIGGLTAAACLSKLGKKVVVFEQHYTAGGFTHSYDRNGYEWDVGVHYIGDMGSDHTLGKRLFDHITDGQLSWAPMDDHYDRIFLGDKHVDLVAGPDAFTAELKAAFPGEEQAIDTYLFYLKQVSSAMPGVVLGKVLPNLLSSPFRALAKRKAPEFLNRTTREVLESLTDNQELIAVLAGQWGDNGLPPAESSFIIHALIARHYLYGGYYPIGGASEMAKTIIPVIQQSGGEVFTYADVTDILIEGGKATGVRMKDGEEVRAPLVISNAGVFNTFSKLLPANAPHLDYYQQKLKHVKRSMASVCLYVGVQDTAENLELPKTNLWIYPGSDYEGQVQRFLDDPEHTDIPLTYISFPSAKDPSFNERYPGRATIEIVAPGPYEWYEAWADKAWGKRGDDYEAKKEAYAQRLLEKLYEKMPQVRGKVDYYELSTPLSTDYFCRYEHGEIYGLDHTPERFEQDWLKPKTRIPGLYLTGQDIMTCGVVGAMIGGLLTTVAVSGLKGLPLAKRMFVG</sequence>
<evidence type="ECO:0000256" key="4">
    <source>
        <dbReference type="ARBA" id="ARBA00022857"/>
    </source>
</evidence>
<proteinExistence type="predicted"/>
<protein>
    <submittedName>
        <fullName evidence="8">Phytoene dehydrogenase-related protein</fullName>
    </submittedName>
</protein>
<dbReference type="PANTHER" id="PTHR46091:SF3">
    <property type="entry name" value="AMINE OXIDASE DOMAIN-CONTAINING PROTEIN"/>
    <property type="match status" value="1"/>
</dbReference>
<evidence type="ECO:0000313" key="9">
    <source>
        <dbReference type="Proteomes" id="UP000198519"/>
    </source>
</evidence>
<keyword evidence="4" id="KW-0521">NADP</keyword>
<name>A0A1I4P220_9GAMM</name>
<dbReference type="Pfam" id="PF01593">
    <property type="entry name" value="Amino_oxidase"/>
    <property type="match status" value="1"/>
</dbReference>
<keyword evidence="9" id="KW-1185">Reference proteome</keyword>
<evidence type="ECO:0000256" key="3">
    <source>
        <dbReference type="ARBA" id="ARBA00022827"/>
    </source>
</evidence>
<feature type="transmembrane region" description="Helical" evidence="6">
    <location>
        <begin position="511"/>
        <end position="529"/>
    </location>
</feature>
<dbReference type="AlphaFoldDB" id="A0A1I4P220"/>